<dbReference type="GeneID" id="61141897"/>
<dbReference type="AlphaFoldDB" id="A0AAQ1NXS7"/>
<feature type="domain" description="DNA mimic protein DMP19 C-terminal" evidence="1">
    <location>
        <begin position="27"/>
        <end position="138"/>
    </location>
</feature>
<dbReference type="RefSeq" id="WP_001038648.1">
    <property type="nucleotide sequence ID" value="NZ_CP011931.1"/>
</dbReference>
<dbReference type="InterPro" id="IPR025402">
    <property type="entry name" value="DMP19_C"/>
</dbReference>
<evidence type="ECO:0000259" key="1">
    <source>
        <dbReference type="Pfam" id="PF14300"/>
    </source>
</evidence>
<comment type="caution">
    <text evidence="2">The sequence shown here is derived from an EMBL/GenBank/DDBJ whole genome shotgun (WGS) entry which is preliminary data.</text>
</comment>
<protein>
    <recommendedName>
        <fullName evidence="1">DNA mimic protein DMP19 C-terminal domain-containing protein</fullName>
    </recommendedName>
</protein>
<dbReference type="Pfam" id="PF14300">
    <property type="entry name" value="DMP19"/>
    <property type="match status" value="1"/>
</dbReference>
<evidence type="ECO:0000313" key="2">
    <source>
        <dbReference type="EMBL" id="SOR61302.1"/>
    </source>
</evidence>
<evidence type="ECO:0000313" key="3">
    <source>
        <dbReference type="Proteomes" id="UP000234460"/>
    </source>
</evidence>
<accession>A0AAQ1NXS7</accession>
<name>A0AAQ1NXS7_LEPIR</name>
<reference evidence="2 3" key="1">
    <citation type="submission" date="2017-11" db="EMBL/GenBank/DDBJ databases">
        <authorList>
            <person name="Lechat P."/>
        </authorList>
    </citation>
    <scope>NUCLEOTIDE SEQUENCE [LARGE SCALE GENOMIC DNA]</scope>
    <source>
        <strain evidence="2">L495</strain>
    </source>
</reference>
<dbReference type="EMBL" id="OEJX01000021">
    <property type="protein sequence ID" value="SOR61302.1"/>
    <property type="molecule type" value="Genomic_DNA"/>
</dbReference>
<dbReference type="Gene3D" id="1.20.1420.60">
    <property type="match status" value="1"/>
</dbReference>
<organism evidence="2 3">
    <name type="scientific">Leptospira interrogans serovar Manilae</name>
    <dbReference type="NCBI Taxonomy" id="214675"/>
    <lineage>
        <taxon>Bacteria</taxon>
        <taxon>Pseudomonadati</taxon>
        <taxon>Spirochaetota</taxon>
        <taxon>Spirochaetia</taxon>
        <taxon>Leptospirales</taxon>
        <taxon>Leptospiraceae</taxon>
        <taxon>Leptospira</taxon>
    </lineage>
</organism>
<gene>
    <name evidence="2" type="ORF">LMANV2_280067</name>
</gene>
<proteinExistence type="predicted"/>
<dbReference type="Proteomes" id="UP000234460">
    <property type="component" value="Chromosome LMANV2"/>
</dbReference>
<sequence>MNKNEMLISLSESKKSDFGKKDFLKQSKEQKVFSTIWSLESEVNNGGFTQYFSNGSAETVHFLIEALKTIGAEKMAQICSDAIKVAFPKGLPSDPQKISNEASEFPDGVLENLESIDSKFYEYPDNLTELLFDFVSKNSKDFGEIEKTS</sequence>